<organism evidence="2">
    <name type="scientific">Caenorhabditis remanei</name>
    <name type="common">Caenorhabditis vulgaris</name>
    <dbReference type="NCBI Taxonomy" id="31234"/>
    <lineage>
        <taxon>Eukaryota</taxon>
        <taxon>Metazoa</taxon>
        <taxon>Ecdysozoa</taxon>
        <taxon>Nematoda</taxon>
        <taxon>Chromadorea</taxon>
        <taxon>Rhabditida</taxon>
        <taxon>Rhabditina</taxon>
        <taxon>Rhabditomorpha</taxon>
        <taxon>Rhabditoidea</taxon>
        <taxon>Rhabditidae</taxon>
        <taxon>Peloderinae</taxon>
        <taxon>Caenorhabditis</taxon>
    </lineage>
</organism>
<dbReference type="EMBL" id="DS268671">
    <property type="protein sequence ID" value="EFO97964.1"/>
    <property type="molecule type" value="Genomic_DNA"/>
</dbReference>
<gene>
    <name evidence="1" type="ORF">CRE_17618</name>
</gene>
<reference evidence="1" key="1">
    <citation type="submission" date="2007-07" db="EMBL/GenBank/DDBJ databases">
        <title>PCAP assembly of the Caenorhabditis remanei genome.</title>
        <authorList>
            <consortium name="The Caenorhabditis remanei Sequencing Consortium"/>
            <person name="Wilson R.K."/>
        </authorList>
    </citation>
    <scope>NUCLEOTIDE SEQUENCE [LARGE SCALE GENOMIC DNA]</scope>
    <source>
        <strain evidence="1">PB4641</strain>
    </source>
</reference>
<dbReference type="InParanoid" id="E3NHB9"/>
<proteinExistence type="predicted"/>
<name>E3NHB9_CAERE</name>
<dbReference type="Proteomes" id="UP000008281">
    <property type="component" value="Unassembled WGS sequence"/>
</dbReference>
<protein>
    <submittedName>
        <fullName evidence="1">Uncharacterized protein</fullName>
    </submittedName>
</protein>
<dbReference type="HOGENOM" id="CLU_1733188_0_0_1"/>
<keyword evidence="2" id="KW-1185">Reference proteome</keyword>
<evidence type="ECO:0000313" key="2">
    <source>
        <dbReference type="Proteomes" id="UP000008281"/>
    </source>
</evidence>
<dbReference type="AlphaFoldDB" id="E3NHB9"/>
<accession>E3NHB9</accession>
<sequence length="151" mass="17479">MLSNNCKRNVNDGGGMAISKNHRKNLYIRCVHPVLALSPASYRVFAEDVLLILKKNNPKLIAKHMRECYPLIQIQTKVGVLGILNVQNRTWRKKDGKSLNFTLSLEQLDEFLDQFDCDNNLLTDYYYSRTKSREEFVKVQKDSCFLKYTAG</sequence>
<evidence type="ECO:0000313" key="1">
    <source>
        <dbReference type="EMBL" id="EFO97964.1"/>
    </source>
</evidence>